<feature type="non-terminal residue" evidence="1">
    <location>
        <position position="1"/>
    </location>
</feature>
<accession>A0A392W8E4</accession>
<proteinExistence type="predicted"/>
<dbReference type="EMBL" id="LXQA011404037">
    <property type="protein sequence ID" value="MCI96039.1"/>
    <property type="molecule type" value="Genomic_DNA"/>
</dbReference>
<organism evidence="1 2">
    <name type="scientific">Trifolium medium</name>
    <dbReference type="NCBI Taxonomy" id="97028"/>
    <lineage>
        <taxon>Eukaryota</taxon>
        <taxon>Viridiplantae</taxon>
        <taxon>Streptophyta</taxon>
        <taxon>Embryophyta</taxon>
        <taxon>Tracheophyta</taxon>
        <taxon>Spermatophyta</taxon>
        <taxon>Magnoliopsida</taxon>
        <taxon>eudicotyledons</taxon>
        <taxon>Gunneridae</taxon>
        <taxon>Pentapetalae</taxon>
        <taxon>rosids</taxon>
        <taxon>fabids</taxon>
        <taxon>Fabales</taxon>
        <taxon>Fabaceae</taxon>
        <taxon>Papilionoideae</taxon>
        <taxon>50 kb inversion clade</taxon>
        <taxon>NPAAA clade</taxon>
        <taxon>Hologalegina</taxon>
        <taxon>IRL clade</taxon>
        <taxon>Trifolieae</taxon>
        <taxon>Trifolium</taxon>
    </lineage>
</organism>
<evidence type="ECO:0000313" key="1">
    <source>
        <dbReference type="EMBL" id="MCI96039.1"/>
    </source>
</evidence>
<reference evidence="1 2" key="1">
    <citation type="journal article" date="2018" name="Front. Plant Sci.">
        <title>Red Clover (Trifolium pratense) and Zigzag Clover (T. medium) - A Picture of Genomic Similarities and Differences.</title>
        <authorList>
            <person name="Dluhosova J."/>
            <person name="Istvanek J."/>
            <person name="Nedelnik J."/>
            <person name="Repkova J."/>
        </authorList>
    </citation>
    <scope>NUCLEOTIDE SEQUENCE [LARGE SCALE GENOMIC DNA]</scope>
    <source>
        <strain evidence="2">cv. 10/8</strain>
        <tissue evidence="1">Leaf</tissue>
    </source>
</reference>
<protein>
    <submittedName>
        <fullName evidence="1">Uncharacterized protein</fullName>
    </submittedName>
</protein>
<evidence type="ECO:0000313" key="2">
    <source>
        <dbReference type="Proteomes" id="UP000265520"/>
    </source>
</evidence>
<sequence>DWGARWASSSSLDEQ</sequence>
<name>A0A392W8E4_9FABA</name>
<comment type="caution">
    <text evidence="1">The sequence shown here is derived from an EMBL/GenBank/DDBJ whole genome shotgun (WGS) entry which is preliminary data.</text>
</comment>
<dbReference type="Proteomes" id="UP000265520">
    <property type="component" value="Unassembled WGS sequence"/>
</dbReference>
<keyword evidence="2" id="KW-1185">Reference proteome</keyword>